<evidence type="ECO:0000313" key="1">
    <source>
        <dbReference type="EMBL" id="EME62155.1"/>
    </source>
</evidence>
<keyword evidence="2" id="KW-1185">Reference proteome</keyword>
<dbReference type="InterPro" id="IPR011051">
    <property type="entry name" value="RmlC_Cupin_sf"/>
</dbReference>
<protein>
    <recommendedName>
        <fullName evidence="3">Cysteine dioxygenase type I</fullName>
    </recommendedName>
</protein>
<reference evidence="1 2" key="1">
    <citation type="journal article" date="2013" name="Genome Announc.">
        <title>Draft Genome Sequence of Amycolatopsis decaplanina Strain DSM 44594T.</title>
        <authorList>
            <person name="Kaur N."/>
            <person name="Kumar S."/>
            <person name="Bala M."/>
            <person name="Raghava G.P."/>
            <person name="Mayilraj S."/>
        </authorList>
    </citation>
    <scope>NUCLEOTIDE SEQUENCE [LARGE SCALE GENOMIC DNA]</scope>
    <source>
        <strain evidence="1 2">DSM 44594</strain>
    </source>
</reference>
<accession>M2YK57</accession>
<dbReference type="EMBL" id="AOHO01000043">
    <property type="protein sequence ID" value="EME62155.1"/>
    <property type="molecule type" value="Genomic_DNA"/>
</dbReference>
<sequence length="250" mass="27391">MMIDTPPSPLTVTPAGTHAFLRDVTRTRPGHGNADLPWLRTVAHRVQETPGTFLSWLEDILGDEEAVRSAAKRSYWHPNGFAKMVLHASADLRIRLHVWPESSEPSRGESNPHSHRWEFASTIVAGEGLHMVEFRETTEGGKPYDRYRYGADPANPAALLADGQARLAVEKTPHVRLGEVYSCDTGIVHTVRPIEAGLTATVVIQGPHRTSTTVVYCEPGQTDDQPNGELTETDFRVLVGAVANAVASCR</sequence>
<dbReference type="PATRIC" id="fig|1284240.4.peg.1918"/>
<dbReference type="SUPFAM" id="SSF51182">
    <property type="entry name" value="RmlC-like cupins"/>
    <property type="match status" value="1"/>
</dbReference>
<dbReference type="Proteomes" id="UP000054226">
    <property type="component" value="Unassembled WGS sequence"/>
</dbReference>
<evidence type="ECO:0000313" key="2">
    <source>
        <dbReference type="Proteomes" id="UP000054226"/>
    </source>
</evidence>
<gene>
    <name evidence="1" type="ORF">H074_09480</name>
</gene>
<comment type="caution">
    <text evidence="1">The sequence shown here is derived from an EMBL/GenBank/DDBJ whole genome shotgun (WGS) entry which is preliminary data.</text>
</comment>
<dbReference type="AlphaFoldDB" id="M2YK57"/>
<proteinExistence type="predicted"/>
<name>M2YK57_9PSEU</name>
<evidence type="ECO:0008006" key="3">
    <source>
        <dbReference type="Google" id="ProtNLM"/>
    </source>
</evidence>
<organism evidence="1 2">
    <name type="scientific">Amycolatopsis decaplanina DSM 44594</name>
    <dbReference type="NCBI Taxonomy" id="1284240"/>
    <lineage>
        <taxon>Bacteria</taxon>
        <taxon>Bacillati</taxon>
        <taxon>Actinomycetota</taxon>
        <taxon>Actinomycetes</taxon>
        <taxon>Pseudonocardiales</taxon>
        <taxon>Pseudonocardiaceae</taxon>
        <taxon>Amycolatopsis</taxon>
    </lineage>
</organism>